<dbReference type="InterPro" id="IPR001849">
    <property type="entry name" value="PH_domain"/>
</dbReference>
<sequence>MSMEGVLLKWTNYVSGWQQRYFTLKDGVLSYYRSKEEINSGCKGSVKLSVCDVIVHSTDPRRFDLILGEQRFYLRALTQAERQRWVIALGSCKAGGGNSVSLDEMPDEKLDTQAIISHQSELRLYHNLMVQQVKELQTCLKENEKPDMARVNELTSTLDAACSTFLITLNELLCLTHSQVPGVVDPVDSSRISRPRTDAMPMHYGSLTGLNSLGSPSLGRSLPNVKNGGVNSWFPGGSPLLIPTRNGLRGSYWSLRKYPTFFSTMEFSFENLRPTMEENDNPTEGLRLPGDYLSASDFLKACCSLFTIFDRLTQTPLPPNLDSSSPRSFTALQQVQSDVMGNVERIRLAVDLQSKRLDSEPHPATDKPVNGDSSPTATEGDSSTVAKKPVISIGTLVRCDVANGSTKDDGSVYMAILWLSRALNFVREFLHLLFTLPPPADPSLFRGRLPPDDSLSVAATEAYTRCLRSFHNWSVRGAAMIVIKSLPTRIQFLHTLLADGLSQNSSAPPDSPSPPAPQPSSTPACQPELYSELQRDAKRYAESIGRTLTLIEGLLASLDLERVFTGSETY</sequence>
<dbReference type="Gene3D" id="2.30.29.30">
    <property type="entry name" value="Pleckstrin-homology domain (PH domain)/Phosphotyrosine-binding domain (PTB)"/>
    <property type="match status" value="1"/>
</dbReference>
<dbReference type="GO" id="GO:0005829">
    <property type="term" value="C:cytosol"/>
    <property type="evidence" value="ECO:0007669"/>
    <property type="project" value="GOC"/>
</dbReference>
<dbReference type="GO" id="GO:0120013">
    <property type="term" value="F:lipid transfer activity"/>
    <property type="evidence" value="ECO:0007669"/>
    <property type="project" value="InterPro"/>
</dbReference>
<feature type="compositionally biased region" description="Basic and acidic residues" evidence="7">
    <location>
        <begin position="354"/>
        <end position="365"/>
    </location>
</feature>
<dbReference type="AlphaFoldDB" id="A0AAV2SXN0"/>
<accession>A0AAV2SXN0</accession>
<feature type="region of interest" description="Disordered" evidence="7">
    <location>
        <begin position="503"/>
        <end position="526"/>
    </location>
</feature>
<evidence type="ECO:0000256" key="3">
    <source>
        <dbReference type="ARBA" id="ARBA00016588"/>
    </source>
</evidence>
<dbReference type="FunFam" id="2.30.29.30:FF:000085">
    <property type="entry name" value="Pleckstrin homology domain-containing family A member 8"/>
    <property type="match status" value="1"/>
</dbReference>
<dbReference type="GO" id="GO:0016020">
    <property type="term" value="C:membrane"/>
    <property type="evidence" value="ECO:0007669"/>
    <property type="project" value="UniProtKB-SubCell"/>
</dbReference>
<dbReference type="PANTHER" id="PTHR22902:SF27">
    <property type="entry name" value="PLECKSTRIN HOMOLOGY DOMAIN-CONTAINING FAMILY A MEMBER 3"/>
    <property type="match status" value="1"/>
</dbReference>
<keyword evidence="5" id="KW-0333">Golgi apparatus</keyword>
<evidence type="ECO:0000256" key="5">
    <source>
        <dbReference type="ARBA" id="ARBA00023034"/>
    </source>
</evidence>
<reference evidence="9" key="1">
    <citation type="submission" date="2024-06" db="EMBL/GenBank/DDBJ databases">
        <authorList>
            <person name="Liu X."/>
            <person name="Lenzi L."/>
            <person name="Haldenby T S."/>
            <person name="Uol C."/>
        </authorList>
    </citation>
    <scope>NUCLEOTIDE SEQUENCE</scope>
</reference>
<dbReference type="GO" id="GO:0042147">
    <property type="term" value="P:retrograde transport, endosome to Golgi"/>
    <property type="evidence" value="ECO:0007669"/>
    <property type="project" value="TreeGrafter"/>
</dbReference>
<dbReference type="EMBL" id="CAXLJL010000001">
    <property type="protein sequence ID" value="CAL5129201.1"/>
    <property type="molecule type" value="Genomic_DNA"/>
</dbReference>
<feature type="region of interest" description="Disordered" evidence="7">
    <location>
        <begin position="354"/>
        <end position="385"/>
    </location>
</feature>
<comment type="subcellular location">
    <subcellularLocation>
        <location evidence="2">Golgi apparatus</location>
        <location evidence="2">trans-Golgi network membrane</location>
    </subcellularLocation>
    <subcellularLocation>
        <location evidence="1">Membrane</location>
        <topology evidence="1">Peripheral membrane protein</topology>
    </subcellularLocation>
</comment>
<proteinExistence type="predicted"/>
<dbReference type="Pfam" id="PF08718">
    <property type="entry name" value="GLTP"/>
    <property type="match status" value="1"/>
</dbReference>
<comment type="caution">
    <text evidence="9">The sequence shown here is derived from an EMBL/GenBank/DDBJ whole genome shotgun (WGS) entry which is preliminary data.</text>
</comment>
<organism evidence="9 10">
    <name type="scientific">Calicophoron daubneyi</name>
    <name type="common">Rumen fluke</name>
    <name type="synonym">Paramphistomum daubneyi</name>
    <dbReference type="NCBI Taxonomy" id="300641"/>
    <lineage>
        <taxon>Eukaryota</taxon>
        <taxon>Metazoa</taxon>
        <taxon>Spiralia</taxon>
        <taxon>Lophotrochozoa</taxon>
        <taxon>Platyhelminthes</taxon>
        <taxon>Trematoda</taxon>
        <taxon>Digenea</taxon>
        <taxon>Plagiorchiida</taxon>
        <taxon>Pronocephalata</taxon>
        <taxon>Paramphistomoidea</taxon>
        <taxon>Paramphistomidae</taxon>
        <taxon>Calicophoron</taxon>
    </lineage>
</organism>
<evidence type="ECO:0000256" key="1">
    <source>
        <dbReference type="ARBA" id="ARBA00004170"/>
    </source>
</evidence>
<dbReference type="Gene3D" id="1.10.3520.10">
    <property type="entry name" value="Glycolipid transfer protein"/>
    <property type="match status" value="1"/>
</dbReference>
<dbReference type="Proteomes" id="UP001497525">
    <property type="component" value="Unassembled WGS sequence"/>
</dbReference>
<evidence type="ECO:0000256" key="2">
    <source>
        <dbReference type="ARBA" id="ARBA00004198"/>
    </source>
</evidence>
<dbReference type="InterPro" id="IPR014830">
    <property type="entry name" value="Glycolipid_transfer_prot_dom"/>
</dbReference>
<keyword evidence="6" id="KW-0472">Membrane</keyword>
<dbReference type="GO" id="GO:0005802">
    <property type="term" value="C:trans-Golgi network"/>
    <property type="evidence" value="ECO:0007669"/>
    <property type="project" value="TreeGrafter"/>
</dbReference>
<dbReference type="GO" id="GO:0005769">
    <property type="term" value="C:early endosome"/>
    <property type="evidence" value="ECO:0007669"/>
    <property type="project" value="TreeGrafter"/>
</dbReference>
<evidence type="ECO:0000256" key="7">
    <source>
        <dbReference type="SAM" id="MobiDB-lite"/>
    </source>
</evidence>
<dbReference type="InterPro" id="IPR011993">
    <property type="entry name" value="PH-like_dom_sf"/>
</dbReference>
<dbReference type="GO" id="GO:0055037">
    <property type="term" value="C:recycling endosome"/>
    <property type="evidence" value="ECO:0007669"/>
    <property type="project" value="TreeGrafter"/>
</dbReference>
<dbReference type="PANTHER" id="PTHR22902">
    <property type="entry name" value="SESQUIPEDALIAN"/>
    <property type="match status" value="1"/>
</dbReference>
<evidence type="ECO:0000256" key="4">
    <source>
        <dbReference type="ARBA" id="ARBA00022553"/>
    </source>
</evidence>
<feature type="compositionally biased region" description="Pro residues" evidence="7">
    <location>
        <begin position="509"/>
        <end position="520"/>
    </location>
</feature>
<dbReference type="PROSITE" id="PS50003">
    <property type="entry name" value="PH_DOMAIN"/>
    <property type="match status" value="1"/>
</dbReference>
<dbReference type="InterPro" id="IPR045188">
    <property type="entry name" value="Boi1/Boi2-like"/>
</dbReference>
<evidence type="ECO:0000313" key="10">
    <source>
        <dbReference type="Proteomes" id="UP001497525"/>
    </source>
</evidence>
<protein>
    <recommendedName>
        <fullName evidence="3">Pleckstrin homology domain-containing family A member 8</fullName>
    </recommendedName>
</protein>
<dbReference type="SMART" id="SM00233">
    <property type="entry name" value="PH"/>
    <property type="match status" value="1"/>
</dbReference>
<dbReference type="Pfam" id="PF00169">
    <property type="entry name" value="PH"/>
    <property type="match status" value="1"/>
</dbReference>
<evidence type="ECO:0000256" key="6">
    <source>
        <dbReference type="ARBA" id="ARBA00023136"/>
    </source>
</evidence>
<dbReference type="SUPFAM" id="SSF50729">
    <property type="entry name" value="PH domain-like"/>
    <property type="match status" value="1"/>
</dbReference>
<dbReference type="GO" id="GO:0001881">
    <property type="term" value="P:receptor recycling"/>
    <property type="evidence" value="ECO:0007669"/>
    <property type="project" value="TreeGrafter"/>
</dbReference>
<dbReference type="SUPFAM" id="SSF110004">
    <property type="entry name" value="Glycolipid transfer protein, GLTP"/>
    <property type="match status" value="1"/>
</dbReference>
<keyword evidence="4" id="KW-0597">Phosphoprotein</keyword>
<feature type="domain" description="PH" evidence="8">
    <location>
        <begin position="1"/>
        <end position="94"/>
    </location>
</feature>
<name>A0AAV2SXN0_CALDB</name>
<gene>
    <name evidence="9" type="ORF">CDAUBV1_LOCUS70</name>
</gene>
<dbReference type="GO" id="GO:0007032">
    <property type="term" value="P:endosome organization"/>
    <property type="evidence" value="ECO:0007669"/>
    <property type="project" value="TreeGrafter"/>
</dbReference>
<dbReference type="InterPro" id="IPR036497">
    <property type="entry name" value="GLTP_sf"/>
</dbReference>
<evidence type="ECO:0000313" key="9">
    <source>
        <dbReference type="EMBL" id="CAL5129201.1"/>
    </source>
</evidence>
<evidence type="ECO:0000259" key="8">
    <source>
        <dbReference type="PROSITE" id="PS50003"/>
    </source>
</evidence>
<feature type="compositionally biased region" description="Polar residues" evidence="7">
    <location>
        <begin position="371"/>
        <end position="385"/>
    </location>
</feature>